<dbReference type="AlphaFoldDB" id="A0A8J2KEB2"/>
<protein>
    <submittedName>
        <fullName evidence="1">Uncharacterized protein</fullName>
    </submittedName>
</protein>
<keyword evidence="2" id="KW-1185">Reference proteome</keyword>
<name>A0A8J2KEB2_9HEXA</name>
<evidence type="ECO:0000313" key="2">
    <source>
        <dbReference type="Proteomes" id="UP000708208"/>
    </source>
</evidence>
<evidence type="ECO:0000313" key="1">
    <source>
        <dbReference type="EMBL" id="CAG7725155.1"/>
    </source>
</evidence>
<dbReference type="Proteomes" id="UP000708208">
    <property type="component" value="Unassembled WGS sequence"/>
</dbReference>
<dbReference type="EMBL" id="CAJVCH010118233">
    <property type="protein sequence ID" value="CAG7725155.1"/>
    <property type="molecule type" value="Genomic_DNA"/>
</dbReference>
<proteinExistence type="predicted"/>
<reference evidence="1" key="1">
    <citation type="submission" date="2021-06" db="EMBL/GenBank/DDBJ databases">
        <authorList>
            <person name="Hodson N. C."/>
            <person name="Mongue J. A."/>
            <person name="Jaron S. K."/>
        </authorList>
    </citation>
    <scope>NUCLEOTIDE SEQUENCE</scope>
</reference>
<sequence length="22" mass="2640">MIRTSDQYFDRNHTSIGPLVCW</sequence>
<feature type="non-terminal residue" evidence="1">
    <location>
        <position position="1"/>
    </location>
</feature>
<accession>A0A8J2KEB2</accession>
<gene>
    <name evidence="1" type="ORF">AFUS01_LOCUS14131</name>
</gene>
<organism evidence="1 2">
    <name type="scientific">Allacma fusca</name>
    <dbReference type="NCBI Taxonomy" id="39272"/>
    <lineage>
        <taxon>Eukaryota</taxon>
        <taxon>Metazoa</taxon>
        <taxon>Ecdysozoa</taxon>
        <taxon>Arthropoda</taxon>
        <taxon>Hexapoda</taxon>
        <taxon>Collembola</taxon>
        <taxon>Symphypleona</taxon>
        <taxon>Sminthuridae</taxon>
        <taxon>Allacma</taxon>
    </lineage>
</organism>
<comment type="caution">
    <text evidence="1">The sequence shown here is derived from an EMBL/GenBank/DDBJ whole genome shotgun (WGS) entry which is preliminary data.</text>
</comment>